<dbReference type="EMBL" id="ACSE01000026">
    <property type="protein sequence ID" value="EFD88145.1"/>
    <property type="molecule type" value="Genomic_DNA"/>
</dbReference>
<evidence type="ECO:0000313" key="2">
    <source>
        <dbReference type="Proteomes" id="UP000003075"/>
    </source>
</evidence>
<gene>
    <name evidence="1" type="ORF">AWRIB429_1362</name>
</gene>
<reference evidence="1 2" key="1">
    <citation type="journal article" date="2010" name="Appl. Microbiol. Biotechnol.">
        <title>Genotypic diversity in Oenococcus oeni by high-density microarray comparative genome hybridization and whole genome sequencing.</title>
        <authorList>
            <person name="Borneman A.R."/>
            <person name="Bartowsky E.J."/>
            <person name="McCarthy J."/>
            <person name="Chambers P.J."/>
        </authorList>
    </citation>
    <scope>NUCLEOTIDE SEQUENCE [LARGE SCALE GENOMIC DNA]</scope>
    <source>
        <strain evidence="1 2">AWRIB429</strain>
    </source>
</reference>
<sequence>MVKDWILEYESVTVHKPVRYGFKFTMNKAYQASNRQTKFTMYLLF</sequence>
<proteinExistence type="predicted"/>
<evidence type="ECO:0000313" key="1">
    <source>
        <dbReference type="EMBL" id="EFD88145.1"/>
    </source>
</evidence>
<comment type="caution">
    <text evidence="1">The sequence shown here is derived from an EMBL/GenBank/DDBJ whole genome shotgun (WGS) entry which is preliminary data.</text>
</comment>
<dbReference type="Proteomes" id="UP000003075">
    <property type="component" value="Unassembled WGS sequence"/>
</dbReference>
<accession>D3LAI2</accession>
<dbReference type="AlphaFoldDB" id="D3LAI2"/>
<organism evidence="1 2">
    <name type="scientific">Oenococcus oeni AWRIB429</name>
    <dbReference type="NCBI Taxonomy" id="655225"/>
    <lineage>
        <taxon>Bacteria</taxon>
        <taxon>Bacillati</taxon>
        <taxon>Bacillota</taxon>
        <taxon>Bacilli</taxon>
        <taxon>Lactobacillales</taxon>
        <taxon>Lactobacillaceae</taxon>
        <taxon>Oenococcus</taxon>
    </lineage>
</organism>
<protein>
    <submittedName>
        <fullName evidence="1">Uncharacterized protein</fullName>
    </submittedName>
</protein>
<name>D3LAI2_OENOE</name>